<dbReference type="GO" id="GO:0005507">
    <property type="term" value="F:copper ion binding"/>
    <property type="evidence" value="ECO:0007669"/>
    <property type="project" value="InterPro"/>
</dbReference>
<feature type="binding site" evidence="7">
    <location>
        <position position="63"/>
    </location>
    <ligand>
        <name>Cu cation</name>
        <dbReference type="ChEBI" id="CHEBI:23378"/>
    </ligand>
</feature>
<feature type="signal peptide" evidence="8">
    <location>
        <begin position="1"/>
        <end position="25"/>
    </location>
</feature>
<comment type="caution">
    <text evidence="10">The sequence shown here is derived from an EMBL/GenBank/DDBJ whole genome shotgun (WGS) entry which is preliminary data.</text>
</comment>
<feature type="domain" description="Blue (type 1) copper" evidence="9">
    <location>
        <begin position="30"/>
        <end position="110"/>
    </location>
</feature>
<dbReference type="CDD" id="cd13921">
    <property type="entry name" value="Amicyanin"/>
    <property type="match status" value="1"/>
</dbReference>
<organism evidence="10 11">
    <name type="scientific">Fulvimonas soli</name>
    <dbReference type="NCBI Taxonomy" id="155197"/>
    <lineage>
        <taxon>Bacteria</taxon>
        <taxon>Pseudomonadati</taxon>
        <taxon>Pseudomonadota</taxon>
        <taxon>Gammaproteobacteria</taxon>
        <taxon>Lysobacterales</taxon>
        <taxon>Rhodanobacteraceae</taxon>
        <taxon>Fulvimonas</taxon>
    </lineage>
</organism>
<keyword evidence="2" id="KW-0813">Transport</keyword>
<accession>A0A316I1S3</accession>
<keyword evidence="6 7" id="KW-0186">Copper</keyword>
<dbReference type="InterPro" id="IPR000923">
    <property type="entry name" value="BlueCu_1"/>
</dbReference>
<gene>
    <name evidence="10" type="ORF">C7456_11140</name>
</gene>
<dbReference type="Proteomes" id="UP000245812">
    <property type="component" value="Unassembled WGS sequence"/>
</dbReference>
<keyword evidence="3 7" id="KW-0479">Metal-binding</keyword>
<dbReference type="RefSeq" id="WP_109724389.1">
    <property type="nucleotide sequence ID" value="NZ_MSZV01000095.1"/>
</dbReference>
<evidence type="ECO:0000313" key="11">
    <source>
        <dbReference type="Proteomes" id="UP000245812"/>
    </source>
</evidence>
<name>A0A316I1S3_9GAMM</name>
<sequence length="112" mass="11858">MKPDKKTGLALTLLAALAAPLPAPAAAPAQVTVSIAGFAYGPAGLTVRPGTEVTWINHDQVPHTVTSRTGKPLASPALDTDDRYSHTFTQAGDFEYYCTVHPFMSGVVHVRQ</sequence>
<dbReference type="SUPFAM" id="SSF49503">
    <property type="entry name" value="Cupredoxins"/>
    <property type="match status" value="1"/>
</dbReference>
<dbReference type="PRINTS" id="PR00155">
    <property type="entry name" value="AMICYANIN"/>
</dbReference>
<keyword evidence="4" id="KW-0574">Periplasm</keyword>
<keyword evidence="8" id="KW-0732">Signal</keyword>
<dbReference type="AlphaFoldDB" id="A0A316I1S3"/>
<keyword evidence="5" id="KW-0249">Electron transport</keyword>
<dbReference type="PANTHER" id="PTHR36507:SF1">
    <property type="entry name" value="BLL1555 PROTEIN"/>
    <property type="match status" value="1"/>
</dbReference>
<feature type="binding site" evidence="7">
    <location>
        <position position="98"/>
    </location>
    <ligand>
        <name>Cu cation</name>
        <dbReference type="ChEBI" id="CHEBI:23378"/>
    </ligand>
</feature>
<evidence type="ECO:0000256" key="3">
    <source>
        <dbReference type="ARBA" id="ARBA00022723"/>
    </source>
</evidence>
<reference evidence="10 11" key="1">
    <citation type="submission" date="2018-05" db="EMBL/GenBank/DDBJ databases">
        <title>Genomic Encyclopedia of Type Strains, Phase IV (KMG-IV): sequencing the most valuable type-strain genomes for metagenomic binning, comparative biology and taxonomic classification.</title>
        <authorList>
            <person name="Goeker M."/>
        </authorList>
    </citation>
    <scope>NUCLEOTIDE SEQUENCE [LARGE SCALE GENOMIC DNA]</scope>
    <source>
        <strain evidence="10 11">DSM 14263</strain>
    </source>
</reference>
<comment type="cofactor">
    <cofactor evidence="7">
        <name>Cu cation</name>
        <dbReference type="ChEBI" id="CHEBI:23378"/>
    </cofactor>
    <text evidence="7">Binds 1 copper ion per subunit.</text>
</comment>
<dbReference type="InterPro" id="IPR052721">
    <property type="entry name" value="ET_Amicyanin"/>
</dbReference>
<evidence type="ECO:0000256" key="2">
    <source>
        <dbReference type="ARBA" id="ARBA00022448"/>
    </source>
</evidence>
<feature type="binding site" evidence="7">
    <location>
        <position position="104"/>
    </location>
    <ligand>
        <name>Cu cation</name>
        <dbReference type="ChEBI" id="CHEBI:23378"/>
    </ligand>
</feature>
<dbReference type="InterPro" id="IPR008972">
    <property type="entry name" value="Cupredoxin"/>
</dbReference>
<comment type="subcellular location">
    <subcellularLocation>
        <location evidence="1">Periplasm</location>
    </subcellularLocation>
</comment>
<proteinExistence type="predicted"/>
<keyword evidence="11" id="KW-1185">Reference proteome</keyword>
<evidence type="ECO:0000313" key="10">
    <source>
        <dbReference type="EMBL" id="PWK84362.1"/>
    </source>
</evidence>
<dbReference type="Gene3D" id="2.60.40.420">
    <property type="entry name" value="Cupredoxins - blue copper proteins"/>
    <property type="match status" value="1"/>
</dbReference>
<dbReference type="InterPro" id="IPR035668">
    <property type="entry name" value="Amicyanin"/>
</dbReference>
<dbReference type="OrthoDB" id="9757546at2"/>
<dbReference type="GO" id="GO:0042597">
    <property type="term" value="C:periplasmic space"/>
    <property type="evidence" value="ECO:0007669"/>
    <property type="project" value="UniProtKB-SubCell"/>
</dbReference>
<dbReference type="EMBL" id="QGHC01000011">
    <property type="protein sequence ID" value="PWK84362.1"/>
    <property type="molecule type" value="Genomic_DNA"/>
</dbReference>
<evidence type="ECO:0000256" key="7">
    <source>
        <dbReference type="PIRSR" id="PIRSR602386-1"/>
    </source>
</evidence>
<evidence type="ECO:0000256" key="4">
    <source>
        <dbReference type="ARBA" id="ARBA00022764"/>
    </source>
</evidence>
<evidence type="ECO:0000256" key="1">
    <source>
        <dbReference type="ARBA" id="ARBA00004418"/>
    </source>
</evidence>
<evidence type="ECO:0000256" key="6">
    <source>
        <dbReference type="ARBA" id="ARBA00023008"/>
    </source>
</evidence>
<feature type="binding site" evidence="7">
    <location>
        <position position="101"/>
    </location>
    <ligand>
        <name>Cu cation</name>
        <dbReference type="ChEBI" id="CHEBI:23378"/>
    </ligand>
</feature>
<dbReference type="PANTHER" id="PTHR36507">
    <property type="entry name" value="BLL1555 PROTEIN"/>
    <property type="match status" value="1"/>
</dbReference>
<evidence type="ECO:0000259" key="9">
    <source>
        <dbReference type="Pfam" id="PF00127"/>
    </source>
</evidence>
<evidence type="ECO:0000256" key="8">
    <source>
        <dbReference type="SAM" id="SignalP"/>
    </source>
</evidence>
<evidence type="ECO:0000256" key="5">
    <source>
        <dbReference type="ARBA" id="ARBA00022982"/>
    </source>
</evidence>
<dbReference type="GO" id="GO:0009055">
    <property type="term" value="F:electron transfer activity"/>
    <property type="evidence" value="ECO:0007669"/>
    <property type="project" value="InterPro"/>
</dbReference>
<dbReference type="Pfam" id="PF00127">
    <property type="entry name" value="Copper-bind"/>
    <property type="match status" value="1"/>
</dbReference>
<feature type="chain" id="PRO_5016408453" evidence="8">
    <location>
        <begin position="26"/>
        <end position="112"/>
    </location>
</feature>
<dbReference type="InterPro" id="IPR002386">
    <property type="entry name" value="Amicyanin/Pseudoazurin"/>
</dbReference>
<protein>
    <submittedName>
        <fullName evidence="10">Plastocyanin</fullName>
    </submittedName>
</protein>